<name>A0A9P9L3F4_FUSSL</name>
<dbReference type="AlphaFoldDB" id="A0A9P9L3F4"/>
<sequence length="601" mass="68873">MYTFANFILPNARRAPRAHDIQQGEANTGFLAAGRRTLLSLLHDGNDDWQSQYASNDRILARDENQPYLALLGDDVENEVATFILGPHLASDTRERQVKLVQSLIAGDTSKPPTERHNAPTIWMWDWNCHPDRSRLNGVLGNRQRLLEAHGGTSSPLVPRRIYINNPGGDEILELIRRLPASQAEGFRELLAKYIDNSPRPYFGLREFTAWKSFSLLFNCPSYALATEDAEDQRTVSNGGSPTNMRSRDSLDFLYPSCCRKDTCRNKNTELQGEPRYKFIHEVVSSALITGQSDNYWTAFFLNEDLFQEPQKQRLQADAELDEDGGTTDPITMTEETAATFQHPRVYGLQTLVSQLDMILEHQWAIERCFRESLDAFTKVRDIDSKQLRKWGRSFNNTLKKVTACNWRLLERFDRFIFEEDVRFGPDGNPHGRLFQSLKQDPTAMAALHKLVEISRDLKSVNQDLELLMKAYDDFRRDRKDDKAEEETSRFDQEQKLQQLIKSIAALQIVLTLMSLAAQLFDAWNPSYPVPFIIVVVITVIICIVALVYFCWRRPDLPARVADSLIRHIDSTGTEIHRRLTPTRYDTLPTGAIMTASDRKL</sequence>
<feature type="transmembrane region" description="Helical" evidence="2">
    <location>
        <begin position="532"/>
        <end position="552"/>
    </location>
</feature>
<dbReference type="EMBL" id="JAGTJS010000002">
    <property type="protein sequence ID" value="KAH7273512.1"/>
    <property type="molecule type" value="Genomic_DNA"/>
</dbReference>
<dbReference type="Proteomes" id="UP000736672">
    <property type="component" value="Unassembled WGS sequence"/>
</dbReference>
<reference evidence="3" key="1">
    <citation type="journal article" date="2021" name="Nat. Commun.">
        <title>Genetic determinants of endophytism in the Arabidopsis root mycobiome.</title>
        <authorList>
            <person name="Mesny F."/>
            <person name="Miyauchi S."/>
            <person name="Thiergart T."/>
            <person name="Pickel B."/>
            <person name="Atanasova L."/>
            <person name="Karlsson M."/>
            <person name="Huettel B."/>
            <person name="Barry K.W."/>
            <person name="Haridas S."/>
            <person name="Chen C."/>
            <person name="Bauer D."/>
            <person name="Andreopoulos W."/>
            <person name="Pangilinan J."/>
            <person name="LaButti K."/>
            <person name="Riley R."/>
            <person name="Lipzen A."/>
            <person name="Clum A."/>
            <person name="Drula E."/>
            <person name="Henrissat B."/>
            <person name="Kohler A."/>
            <person name="Grigoriev I.V."/>
            <person name="Martin F.M."/>
            <person name="Hacquard S."/>
        </authorList>
    </citation>
    <scope>NUCLEOTIDE SEQUENCE</scope>
    <source>
        <strain evidence="3">FSSC 5 MPI-SDFR-AT-0091</strain>
    </source>
</reference>
<proteinExistence type="predicted"/>
<gene>
    <name evidence="3" type="ORF">B0J15DRAFT_541467</name>
</gene>
<accession>A0A9P9L3F4</accession>
<keyword evidence="2" id="KW-0812">Transmembrane</keyword>
<evidence type="ECO:0000256" key="1">
    <source>
        <dbReference type="SAM" id="Coils"/>
    </source>
</evidence>
<keyword evidence="2" id="KW-1133">Transmembrane helix</keyword>
<keyword evidence="2" id="KW-0472">Membrane</keyword>
<protein>
    <submittedName>
        <fullName evidence="3">Uncharacterized protein</fullName>
    </submittedName>
</protein>
<evidence type="ECO:0000313" key="3">
    <source>
        <dbReference type="EMBL" id="KAH7273512.1"/>
    </source>
</evidence>
<evidence type="ECO:0000313" key="4">
    <source>
        <dbReference type="Proteomes" id="UP000736672"/>
    </source>
</evidence>
<keyword evidence="1" id="KW-0175">Coiled coil</keyword>
<keyword evidence="4" id="KW-1185">Reference proteome</keyword>
<evidence type="ECO:0000256" key="2">
    <source>
        <dbReference type="SAM" id="Phobius"/>
    </source>
</evidence>
<dbReference type="OrthoDB" id="5097863at2759"/>
<comment type="caution">
    <text evidence="3">The sequence shown here is derived from an EMBL/GenBank/DDBJ whole genome shotgun (WGS) entry which is preliminary data.</text>
</comment>
<organism evidence="3 4">
    <name type="scientific">Fusarium solani</name>
    <name type="common">Filamentous fungus</name>
    <dbReference type="NCBI Taxonomy" id="169388"/>
    <lineage>
        <taxon>Eukaryota</taxon>
        <taxon>Fungi</taxon>
        <taxon>Dikarya</taxon>
        <taxon>Ascomycota</taxon>
        <taxon>Pezizomycotina</taxon>
        <taxon>Sordariomycetes</taxon>
        <taxon>Hypocreomycetidae</taxon>
        <taxon>Hypocreales</taxon>
        <taxon>Nectriaceae</taxon>
        <taxon>Fusarium</taxon>
        <taxon>Fusarium solani species complex</taxon>
    </lineage>
</organism>
<feature type="coiled-coil region" evidence="1">
    <location>
        <begin position="451"/>
        <end position="478"/>
    </location>
</feature>